<comment type="caution">
    <text evidence="1">The sequence shown here is derived from an EMBL/GenBank/DDBJ whole genome shotgun (WGS) entry which is preliminary data.</text>
</comment>
<sequence>MIKDMRLETQRLIIRPYIEDDLMESFQLMQDKELFKYKDMEVMVEKEKQKMLRGCGSVWKNKS</sequence>
<gene>
    <name evidence="1" type="ORF">CLORY_37020</name>
</gene>
<evidence type="ECO:0008006" key="3">
    <source>
        <dbReference type="Google" id="ProtNLM"/>
    </source>
</evidence>
<organism evidence="1 2">
    <name type="scientific">Clostridium oryzae</name>
    <dbReference type="NCBI Taxonomy" id="1450648"/>
    <lineage>
        <taxon>Bacteria</taxon>
        <taxon>Bacillati</taxon>
        <taxon>Bacillota</taxon>
        <taxon>Clostridia</taxon>
        <taxon>Eubacteriales</taxon>
        <taxon>Clostridiaceae</taxon>
        <taxon>Clostridium</taxon>
    </lineage>
</organism>
<keyword evidence="2" id="KW-1185">Reference proteome</keyword>
<evidence type="ECO:0000313" key="1">
    <source>
        <dbReference type="EMBL" id="OPJ58207.1"/>
    </source>
</evidence>
<dbReference type="RefSeq" id="WP_207652237.1">
    <property type="nucleotide sequence ID" value="NZ_MZGV01000061.1"/>
</dbReference>
<name>A0A1V4IFB3_9CLOT</name>
<dbReference type="EMBL" id="MZGV01000061">
    <property type="protein sequence ID" value="OPJ58207.1"/>
    <property type="molecule type" value="Genomic_DNA"/>
</dbReference>
<dbReference type="Proteomes" id="UP000190080">
    <property type="component" value="Unassembled WGS sequence"/>
</dbReference>
<dbReference type="AlphaFoldDB" id="A0A1V4IFB3"/>
<dbReference type="Gene3D" id="3.40.630.30">
    <property type="match status" value="1"/>
</dbReference>
<protein>
    <recommendedName>
        <fullName evidence="3">N-acetyltransferase domain-containing protein</fullName>
    </recommendedName>
</protein>
<accession>A0A1V4IFB3</accession>
<evidence type="ECO:0000313" key="2">
    <source>
        <dbReference type="Proteomes" id="UP000190080"/>
    </source>
</evidence>
<proteinExistence type="predicted"/>
<reference evidence="1 2" key="1">
    <citation type="submission" date="2017-03" db="EMBL/GenBank/DDBJ databases">
        <title>Genome sequence of Clostridium oryzae DSM 28571.</title>
        <authorList>
            <person name="Poehlein A."/>
            <person name="Daniel R."/>
        </authorList>
    </citation>
    <scope>NUCLEOTIDE SEQUENCE [LARGE SCALE GENOMIC DNA]</scope>
    <source>
        <strain evidence="1 2">DSM 28571</strain>
    </source>
</reference>